<name>A0ABD1ZGK9_9MARC</name>
<reference evidence="2 3" key="1">
    <citation type="submission" date="2024-09" db="EMBL/GenBank/DDBJ databases">
        <title>Chromosome-scale assembly of Riccia fluitans.</title>
        <authorList>
            <person name="Paukszto L."/>
            <person name="Sawicki J."/>
            <person name="Karawczyk K."/>
            <person name="Piernik-Szablinska J."/>
            <person name="Szczecinska M."/>
            <person name="Mazdziarz M."/>
        </authorList>
    </citation>
    <scope>NUCLEOTIDE SEQUENCE [LARGE SCALE GENOMIC DNA]</scope>
    <source>
        <strain evidence="2">Rf_01</strain>
        <tissue evidence="2">Aerial parts of the thallus</tissue>
    </source>
</reference>
<proteinExistence type="predicted"/>
<gene>
    <name evidence="2" type="ORF">R1flu_018636</name>
</gene>
<evidence type="ECO:0000313" key="3">
    <source>
        <dbReference type="Proteomes" id="UP001605036"/>
    </source>
</evidence>
<dbReference type="Proteomes" id="UP001605036">
    <property type="component" value="Unassembled WGS sequence"/>
</dbReference>
<sequence length="101" mass="12073">MYSCWEYIIRDPQLSPFREISVGERHVDYSDEKLCDLKEKLGDEVVKKKVVRALEEVEEFIHVVDIHLEPRGRKMKARLNEIIFDLNQLVKESFGQQNIRR</sequence>
<organism evidence="2 3">
    <name type="scientific">Riccia fluitans</name>
    <dbReference type="NCBI Taxonomy" id="41844"/>
    <lineage>
        <taxon>Eukaryota</taxon>
        <taxon>Viridiplantae</taxon>
        <taxon>Streptophyta</taxon>
        <taxon>Embryophyta</taxon>
        <taxon>Marchantiophyta</taxon>
        <taxon>Marchantiopsida</taxon>
        <taxon>Marchantiidae</taxon>
        <taxon>Marchantiales</taxon>
        <taxon>Ricciaceae</taxon>
        <taxon>Riccia</taxon>
    </lineage>
</organism>
<accession>A0ABD1ZGK9</accession>
<feature type="domain" description="Factor of DNA methylation 1-5/IDN2" evidence="1">
    <location>
        <begin position="2"/>
        <end position="60"/>
    </location>
</feature>
<keyword evidence="3" id="KW-1185">Reference proteome</keyword>
<dbReference type="EMBL" id="JBHFFA010000001">
    <property type="protein sequence ID" value="KAL2650508.1"/>
    <property type="molecule type" value="Genomic_DNA"/>
</dbReference>
<evidence type="ECO:0000259" key="1">
    <source>
        <dbReference type="Pfam" id="PF03469"/>
    </source>
</evidence>
<comment type="caution">
    <text evidence="2">The sequence shown here is derived from an EMBL/GenBank/DDBJ whole genome shotgun (WGS) entry which is preliminary data.</text>
</comment>
<evidence type="ECO:0000313" key="2">
    <source>
        <dbReference type="EMBL" id="KAL2650508.1"/>
    </source>
</evidence>
<dbReference type="InterPro" id="IPR005379">
    <property type="entry name" value="FDM1-5/IDN2_XH"/>
</dbReference>
<dbReference type="AlphaFoldDB" id="A0ABD1ZGK9"/>
<protein>
    <recommendedName>
        <fullName evidence="1">Factor of DNA methylation 1-5/IDN2 domain-containing protein</fullName>
    </recommendedName>
</protein>
<dbReference type="Pfam" id="PF03469">
    <property type="entry name" value="XH"/>
    <property type="match status" value="1"/>
</dbReference>